<evidence type="ECO:0000256" key="1">
    <source>
        <dbReference type="SAM" id="Phobius"/>
    </source>
</evidence>
<keyword evidence="1" id="KW-1133">Transmembrane helix</keyword>
<reference evidence="2" key="1">
    <citation type="journal article" date="2020" name="Nature">
        <title>Giant virus diversity and host interactions through global metagenomics.</title>
        <authorList>
            <person name="Schulz F."/>
            <person name="Roux S."/>
            <person name="Paez-Espino D."/>
            <person name="Jungbluth S."/>
            <person name="Walsh D.A."/>
            <person name="Denef V.J."/>
            <person name="McMahon K.D."/>
            <person name="Konstantinidis K.T."/>
            <person name="Eloe-Fadrosh E.A."/>
            <person name="Kyrpides N.C."/>
            <person name="Woyke T."/>
        </authorList>
    </citation>
    <scope>NUCLEOTIDE SEQUENCE</scope>
    <source>
        <strain evidence="2">GVMAG-M-3300023184-86</strain>
    </source>
</reference>
<accession>A0A6C0IEU9</accession>
<name>A0A6C0IEU9_9ZZZZ</name>
<keyword evidence="1" id="KW-0812">Transmembrane</keyword>
<protein>
    <submittedName>
        <fullName evidence="2">Uncharacterized protein</fullName>
    </submittedName>
</protein>
<proteinExistence type="predicted"/>
<feature type="transmembrane region" description="Helical" evidence="1">
    <location>
        <begin position="6"/>
        <end position="25"/>
    </location>
</feature>
<dbReference type="EMBL" id="MN740167">
    <property type="protein sequence ID" value="QHT91634.1"/>
    <property type="molecule type" value="Genomic_DNA"/>
</dbReference>
<dbReference type="AlphaFoldDB" id="A0A6C0IEU9"/>
<keyword evidence="1" id="KW-0472">Membrane</keyword>
<sequence>MILNYISFPVFIIGMALGFLFVYILGPEMKEINIYPSPENVSKILFKDKADNCFYYEQEETQCPSDTSQISEIPIQA</sequence>
<organism evidence="2">
    <name type="scientific">viral metagenome</name>
    <dbReference type="NCBI Taxonomy" id="1070528"/>
    <lineage>
        <taxon>unclassified sequences</taxon>
        <taxon>metagenomes</taxon>
        <taxon>organismal metagenomes</taxon>
    </lineage>
</organism>
<evidence type="ECO:0000313" key="2">
    <source>
        <dbReference type="EMBL" id="QHT91634.1"/>
    </source>
</evidence>